<dbReference type="EC" id="2.7.13.3" evidence="3"/>
<keyword evidence="10" id="KW-0067">ATP-binding</keyword>
<evidence type="ECO:0000256" key="8">
    <source>
        <dbReference type="ARBA" id="ARBA00022741"/>
    </source>
</evidence>
<keyword evidence="7 13" id="KW-0812">Transmembrane</keyword>
<keyword evidence="8" id="KW-0547">Nucleotide-binding</keyword>
<name>A0A5B8S5U4_9SPHN</name>
<dbReference type="PANTHER" id="PTHR41523:SF8">
    <property type="entry name" value="ETHYLENE RESPONSE SENSOR PROTEIN"/>
    <property type="match status" value="1"/>
</dbReference>
<evidence type="ECO:0000256" key="2">
    <source>
        <dbReference type="ARBA" id="ARBA00004651"/>
    </source>
</evidence>
<keyword evidence="4" id="KW-1003">Cell membrane</keyword>
<evidence type="ECO:0000256" key="12">
    <source>
        <dbReference type="ARBA" id="ARBA00023136"/>
    </source>
</evidence>
<feature type="domain" description="Cache" evidence="14">
    <location>
        <begin position="95"/>
        <end position="246"/>
    </location>
</feature>
<protein>
    <recommendedName>
        <fullName evidence="3">histidine kinase</fullName>
        <ecNumber evidence="3">2.7.13.3</ecNumber>
    </recommendedName>
</protein>
<feature type="domain" description="Signal transduction histidine kinase subgroup 2 dimerisation and phosphoacceptor" evidence="15">
    <location>
        <begin position="363"/>
        <end position="437"/>
    </location>
</feature>
<proteinExistence type="predicted"/>
<evidence type="ECO:0000256" key="10">
    <source>
        <dbReference type="ARBA" id="ARBA00022840"/>
    </source>
</evidence>
<evidence type="ECO:0000256" key="11">
    <source>
        <dbReference type="ARBA" id="ARBA00022989"/>
    </source>
</evidence>
<dbReference type="KEGG" id="ngf:FRF71_09745"/>
<gene>
    <name evidence="16" type="ORF">FRF71_09745</name>
</gene>
<evidence type="ECO:0000259" key="15">
    <source>
        <dbReference type="Pfam" id="PF07568"/>
    </source>
</evidence>
<evidence type="ECO:0000256" key="3">
    <source>
        <dbReference type="ARBA" id="ARBA00012438"/>
    </source>
</evidence>
<reference evidence="16 17" key="1">
    <citation type="journal article" date="2013" name="J. Microbiol. Biotechnol.">
        <title>Novosphingobium ginsenosidimutans sp. nov., with the ability to convert ginsenoside.</title>
        <authorList>
            <person name="Kim J.K."/>
            <person name="He D."/>
            <person name="Liu Q.M."/>
            <person name="Park H.Y."/>
            <person name="Jung M.S."/>
            <person name="Yoon M.H."/>
            <person name="Kim S.C."/>
            <person name="Im W.T."/>
        </authorList>
    </citation>
    <scope>NUCLEOTIDE SEQUENCE [LARGE SCALE GENOMIC DNA]</scope>
    <source>
        <strain evidence="16 17">FW-6</strain>
    </source>
</reference>
<dbReference type="InterPro" id="IPR033479">
    <property type="entry name" value="dCache_1"/>
</dbReference>
<dbReference type="RefSeq" id="WP_147090473.1">
    <property type="nucleotide sequence ID" value="NZ_BAABJD010000006.1"/>
</dbReference>
<dbReference type="Pfam" id="PF07568">
    <property type="entry name" value="HisKA_2"/>
    <property type="match status" value="1"/>
</dbReference>
<dbReference type="GO" id="GO:0005886">
    <property type="term" value="C:plasma membrane"/>
    <property type="evidence" value="ECO:0007669"/>
    <property type="project" value="UniProtKB-SubCell"/>
</dbReference>
<organism evidence="16 17">
    <name type="scientific">Novosphingobium ginsenosidimutans</name>
    <dbReference type="NCBI Taxonomy" id="1176536"/>
    <lineage>
        <taxon>Bacteria</taxon>
        <taxon>Pseudomonadati</taxon>
        <taxon>Pseudomonadota</taxon>
        <taxon>Alphaproteobacteria</taxon>
        <taxon>Sphingomonadales</taxon>
        <taxon>Sphingomonadaceae</taxon>
        <taxon>Novosphingobium</taxon>
    </lineage>
</organism>
<dbReference type="Pfam" id="PF02743">
    <property type="entry name" value="dCache_1"/>
    <property type="match status" value="1"/>
</dbReference>
<keyword evidence="9" id="KW-0418">Kinase</keyword>
<keyword evidence="17" id="KW-1185">Reference proteome</keyword>
<dbReference type="EMBL" id="CP042345">
    <property type="protein sequence ID" value="QEA16392.1"/>
    <property type="molecule type" value="Genomic_DNA"/>
</dbReference>
<comment type="catalytic activity">
    <reaction evidence="1">
        <text>ATP + protein L-histidine = ADP + protein N-phospho-L-histidine.</text>
        <dbReference type="EC" id="2.7.13.3"/>
    </reaction>
</comment>
<feature type="transmembrane region" description="Helical" evidence="13">
    <location>
        <begin position="270"/>
        <end position="292"/>
    </location>
</feature>
<dbReference type="AlphaFoldDB" id="A0A5B8S5U4"/>
<evidence type="ECO:0000259" key="14">
    <source>
        <dbReference type="Pfam" id="PF02743"/>
    </source>
</evidence>
<sequence>MRALRSAGTIRSNLTKILIGALVPMAFLGAWQGMLTYQDSRKLVSERLRASAWGIAERERDPFIIARHSLQMVAKLDVVKRMGPDCDQLMTDARNGATGITNFVRTDRTGAVRCSGIPYRPGATLAQNPVWQRAARASSFVLGGRQIGEISRLPVVLVFLPLFDQQGAFDGTVSAGINLDRLARTLKSRQRALGGTIALVDRQGRVVLTEGPSQFAAIPTAAAGLQEPQTLRSRDGRHWTFVAAPMFDRDLLVVYAEPRSNFANAALSRIWLILALPLLAGVLSLAGIWFATQRYLLNWFPRLHTLAEHIAEERPITDQDDLAAAPTEIADIADDLQETARKLSLSRAALQRALETQKSLTRELNHRVRNNIQIIVSLLTMQSEKAKAEPVREILDQARARVSAIGLVHRYMYDQEEDGLGAVAAAQLMFDLCGQIRTSGRRSTELELQIDADAHCRVTFDHAVPLVLFALEAITAAAQGTHRVNVALHSQDHVCRLEVADDLPGAGTPHGDCELLGALAEQMGGHFGSEQTATGTTTWLEFAPG</sequence>
<keyword evidence="12 13" id="KW-0472">Membrane</keyword>
<dbReference type="Proteomes" id="UP000321172">
    <property type="component" value="Chromosome"/>
</dbReference>
<evidence type="ECO:0000256" key="4">
    <source>
        <dbReference type="ARBA" id="ARBA00022475"/>
    </source>
</evidence>
<dbReference type="GO" id="GO:0005524">
    <property type="term" value="F:ATP binding"/>
    <property type="evidence" value="ECO:0007669"/>
    <property type="project" value="UniProtKB-KW"/>
</dbReference>
<keyword evidence="6" id="KW-0808">Transferase</keyword>
<comment type="subcellular location">
    <subcellularLocation>
        <location evidence="2">Cell membrane</location>
        <topology evidence="2">Multi-pass membrane protein</topology>
    </subcellularLocation>
</comment>
<keyword evidence="11 13" id="KW-1133">Transmembrane helix</keyword>
<evidence type="ECO:0000256" key="5">
    <source>
        <dbReference type="ARBA" id="ARBA00022553"/>
    </source>
</evidence>
<dbReference type="Gene3D" id="3.30.450.20">
    <property type="entry name" value="PAS domain"/>
    <property type="match status" value="2"/>
</dbReference>
<dbReference type="GO" id="GO:0004673">
    <property type="term" value="F:protein histidine kinase activity"/>
    <property type="evidence" value="ECO:0007669"/>
    <property type="project" value="UniProtKB-EC"/>
</dbReference>
<evidence type="ECO:0000256" key="1">
    <source>
        <dbReference type="ARBA" id="ARBA00000085"/>
    </source>
</evidence>
<evidence type="ECO:0000256" key="13">
    <source>
        <dbReference type="SAM" id="Phobius"/>
    </source>
</evidence>
<keyword evidence="5" id="KW-0597">Phosphoprotein</keyword>
<evidence type="ECO:0000313" key="16">
    <source>
        <dbReference type="EMBL" id="QEA16392.1"/>
    </source>
</evidence>
<evidence type="ECO:0000313" key="17">
    <source>
        <dbReference type="Proteomes" id="UP000321172"/>
    </source>
</evidence>
<evidence type="ECO:0000256" key="9">
    <source>
        <dbReference type="ARBA" id="ARBA00022777"/>
    </source>
</evidence>
<evidence type="ECO:0000256" key="7">
    <source>
        <dbReference type="ARBA" id="ARBA00022692"/>
    </source>
</evidence>
<dbReference type="OrthoDB" id="7297573at2"/>
<accession>A0A5B8S5U4</accession>
<evidence type="ECO:0000256" key="6">
    <source>
        <dbReference type="ARBA" id="ARBA00022679"/>
    </source>
</evidence>
<dbReference type="InterPro" id="IPR011495">
    <property type="entry name" value="Sig_transdc_His_kin_sub2_dim/P"/>
</dbReference>
<dbReference type="PANTHER" id="PTHR41523">
    <property type="entry name" value="TWO-COMPONENT SYSTEM SENSOR PROTEIN"/>
    <property type="match status" value="1"/>
</dbReference>